<dbReference type="Proteomes" id="UP001454036">
    <property type="component" value="Unassembled WGS sequence"/>
</dbReference>
<dbReference type="EMBL" id="BAABME010002918">
    <property type="protein sequence ID" value="GAA0156653.1"/>
    <property type="molecule type" value="Genomic_DNA"/>
</dbReference>
<evidence type="ECO:0000313" key="1">
    <source>
        <dbReference type="EMBL" id="GAA0156653.1"/>
    </source>
</evidence>
<keyword evidence="2" id="KW-1185">Reference proteome</keyword>
<proteinExistence type="predicted"/>
<dbReference type="SUPFAM" id="SSF56219">
    <property type="entry name" value="DNase I-like"/>
    <property type="match status" value="1"/>
</dbReference>
<evidence type="ECO:0000313" key="2">
    <source>
        <dbReference type="Proteomes" id="UP001454036"/>
    </source>
</evidence>
<accession>A0AAV3PZE4</accession>
<dbReference type="AlphaFoldDB" id="A0AAV3PZE4"/>
<dbReference type="PANTHER" id="PTHR33710:SF71">
    <property type="entry name" value="ENDONUCLEASE_EXONUCLEASE_PHOSPHATASE DOMAIN-CONTAINING PROTEIN"/>
    <property type="match status" value="1"/>
</dbReference>
<sequence>MFSKIGSYLDGATSDCARVSYARLYVEIAADKMVEEVGKKGRKEWRPKAMEERVCILEQPDMSSIEEFNDCVGDVGLVEHPHTGSQFTWSRNWNEGGVVRVLDRVLCNLQWLDEFKQYIVDIPVPCDSDNCLLNIEVSHNLRLNELRIRLKRLSAESFSNISIRVVEKRIQLEEVNGRLLARNLDSELQVKAANVEKDYKMLSNAKF</sequence>
<protein>
    <submittedName>
        <fullName evidence="1">Uncharacterized protein</fullName>
    </submittedName>
</protein>
<name>A0AAV3PZE4_LITER</name>
<comment type="caution">
    <text evidence="1">The sequence shown here is derived from an EMBL/GenBank/DDBJ whole genome shotgun (WGS) entry which is preliminary data.</text>
</comment>
<organism evidence="1 2">
    <name type="scientific">Lithospermum erythrorhizon</name>
    <name type="common">Purple gromwell</name>
    <name type="synonym">Lithospermum officinale var. erythrorhizon</name>
    <dbReference type="NCBI Taxonomy" id="34254"/>
    <lineage>
        <taxon>Eukaryota</taxon>
        <taxon>Viridiplantae</taxon>
        <taxon>Streptophyta</taxon>
        <taxon>Embryophyta</taxon>
        <taxon>Tracheophyta</taxon>
        <taxon>Spermatophyta</taxon>
        <taxon>Magnoliopsida</taxon>
        <taxon>eudicotyledons</taxon>
        <taxon>Gunneridae</taxon>
        <taxon>Pentapetalae</taxon>
        <taxon>asterids</taxon>
        <taxon>lamiids</taxon>
        <taxon>Boraginales</taxon>
        <taxon>Boraginaceae</taxon>
        <taxon>Boraginoideae</taxon>
        <taxon>Lithospermeae</taxon>
        <taxon>Lithospermum</taxon>
    </lineage>
</organism>
<gene>
    <name evidence="1" type="ORF">LIER_14096</name>
</gene>
<dbReference type="InterPro" id="IPR036691">
    <property type="entry name" value="Endo/exonu/phosph_ase_sf"/>
</dbReference>
<dbReference type="PANTHER" id="PTHR33710">
    <property type="entry name" value="BNAC02G09200D PROTEIN"/>
    <property type="match status" value="1"/>
</dbReference>
<reference evidence="1 2" key="1">
    <citation type="submission" date="2024-01" db="EMBL/GenBank/DDBJ databases">
        <title>The complete chloroplast genome sequence of Lithospermum erythrorhizon: insights into the phylogenetic relationship among Boraginaceae species and the maternal lineages of purple gromwells.</title>
        <authorList>
            <person name="Okada T."/>
            <person name="Watanabe K."/>
        </authorList>
    </citation>
    <scope>NUCLEOTIDE SEQUENCE [LARGE SCALE GENOMIC DNA]</scope>
</reference>